<dbReference type="RefSeq" id="WP_110046746.1">
    <property type="nucleotide sequence ID" value="NZ_CP054612.1"/>
</dbReference>
<dbReference type="GO" id="GO:0003796">
    <property type="term" value="F:lysozyme activity"/>
    <property type="evidence" value="ECO:0007669"/>
    <property type="project" value="InterPro"/>
</dbReference>
<dbReference type="InterPro" id="IPR018077">
    <property type="entry name" value="Glyco_hydro_fam25_subgr"/>
</dbReference>
<dbReference type="Gene3D" id="3.20.20.80">
    <property type="entry name" value="Glycosidases"/>
    <property type="match status" value="1"/>
</dbReference>
<proteinExistence type="inferred from homology"/>
<dbReference type="Proteomes" id="UP000246635">
    <property type="component" value="Unassembled WGS sequence"/>
</dbReference>
<dbReference type="EMBL" id="QGTQ01000030">
    <property type="protein sequence ID" value="PWV94524.1"/>
    <property type="molecule type" value="Genomic_DNA"/>
</dbReference>
<organism evidence="4 5">
    <name type="scientific">Paenibacillus cellulosilyticus</name>
    <dbReference type="NCBI Taxonomy" id="375489"/>
    <lineage>
        <taxon>Bacteria</taxon>
        <taxon>Bacillati</taxon>
        <taxon>Bacillota</taxon>
        <taxon>Bacilli</taxon>
        <taxon>Bacillales</taxon>
        <taxon>Paenibacillaceae</taxon>
        <taxon>Paenibacillus</taxon>
    </lineage>
</organism>
<dbReference type="InterPro" id="IPR002053">
    <property type="entry name" value="Glyco_hydro_25"/>
</dbReference>
<reference evidence="4 5" key="1">
    <citation type="submission" date="2018-05" db="EMBL/GenBank/DDBJ databases">
        <title>Genomic Encyclopedia of Type Strains, Phase III (KMG-III): the genomes of soil and plant-associated and newly described type strains.</title>
        <authorList>
            <person name="Whitman W."/>
        </authorList>
    </citation>
    <scope>NUCLEOTIDE SEQUENCE [LARGE SCALE GENOMIC DNA]</scope>
    <source>
        <strain evidence="4 5">CECT 5696</strain>
    </source>
</reference>
<dbReference type="AlphaFoldDB" id="A0A2V2YLZ2"/>
<accession>A0A2V2YLZ2</accession>
<dbReference type="GO" id="GO:0016998">
    <property type="term" value="P:cell wall macromolecule catabolic process"/>
    <property type="evidence" value="ECO:0007669"/>
    <property type="project" value="InterPro"/>
</dbReference>
<keyword evidence="5" id="KW-1185">Reference proteome</keyword>
<evidence type="ECO:0000256" key="1">
    <source>
        <dbReference type="ARBA" id="ARBA00010646"/>
    </source>
</evidence>
<keyword evidence="2" id="KW-0378">Hydrolase</keyword>
<protein>
    <submittedName>
        <fullName evidence="4">Lysozyme</fullName>
    </submittedName>
</protein>
<dbReference type="PROSITE" id="PS51904">
    <property type="entry name" value="GLYCOSYL_HYDROL_F25_2"/>
    <property type="match status" value="1"/>
</dbReference>
<dbReference type="SUPFAM" id="SSF51445">
    <property type="entry name" value="(Trans)glycosidases"/>
    <property type="match status" value="1"/>
</dbReference>
<comment type="similarity">
    <text evidence="1">Belongs to the glycosyl hydrolase 25 family.</text>
</comment>
<comment type="caution">
    <text evidence="4">The sequence shown here is derived from an EMBL/GenBank/DDBJ whole genome shotgun (WGS) entry which is preliminary data.</text>
</comment>
<evidence type="ECO:0000313" key="5">
    <source>
        <dbReference type="Proteomes" id="UP000246635"/>
    </source>
</evidence>
<dbReference type="GO" id="GO:0016052">
    <property type="term" value="P:carbohydrate catabolic process"/>
    <property type="evidence" value="ECO:0007669"/>
    <property type="project" value="TreeGrafter"/>
</dbReference>
<dbReference type="OrthoDB" id="9802228at2"/>
<dbReference type="Pfam" id="PF01183">
    <property type="entry name" value="Glyco_hydro_25"/>
    <property type="match status" value="1"/>
</dbReference>
<dbReference type="GO" id="GO:0009253">
    <property type="term" value="P:peptidoglycan catabolic process"/>
    <property type="evidence" value="ECO:0007669"/>
    <property type="project" value="InterPro"/>
</dbReference>
<dbReference type="PANTHER" id="PTHR34135:SF2">
    <property type="entry name" value="LYSOZYME"/>
    <property type="match status" value="1"/>
</dbReference>
<name>A0A2V2YLZ2_9BACL</name>
<evidence type="ECO:0000256" key="3">
    <source>
        <dbReference type="ARBA" id="ARBA00023295"/>
    </source>
</evidence>
<dbReference type="InterPro" id="IPR017853">
    <property type="entry name" value="GH"/>
</dbReference>
<keyword evidence="3" id="KW-0326">Glycosidase</keyword>
<sequence length="243" mass="28412">MFKKRLKYTKTSIILLILLVLGALEYRGVIWHNSLFALRYEVKGIDVSHFQGMVDWDRVSADSKWQFAYIKATEGMDMTDEQFSGNWEGAKRVGLKRGAYHFFTTQSAGVDQAEHYIEVVPKEEDSLPPVIDIEIALDKDADGIRQQLTQLCEKLEAFYNQRPILYVTYDTFNTYIADHFEGYEIWIMDIIKYPTLRRDREWTFWQYNHRARIAGIDGYVDTNVFHGSKNDFAAKFNSTSEEI</sequence>
<gene>
    <name evidence="4" type="ORF">DFQ01_13089</name>
</gene>
<evidence type="ECO:0000256" key="2">
    <source>
        <dbReference type="ARBA" id="ARBA00022801"/>
    </source>
</evidence>
<evidence type="ECO:0000313" key="4">
    <source>
        <dbReference type="EMBL" id="PWV94524.1"/>
    </source>
</evidence>
<dbReference type="SMART" id="SM00641">
    <property type="entry name" value="Glyco_25"/>
    <property type="match status" value="1"/>
</dbReference>
<dbReference type="PANTHER" id="PTHR34135">
    <property type="entry name" value="LYSOZYME"/>
    <property type="match status" value="1"/>
</dbReference>